<dbReference type="PANTHER" id="PTHR34997:SF1">
    <property type="entry name" value="PEPTIDOGLYCAN-BINDING LYSIN DOMAIN"/>
    <property type="match status" value="1"/>
</dbReference>
<dbReference type="PANTHER" id="PTHR34997">
    <property type="entry name" value="AM15"/>
    <property type="match status" value="1"/>
</dbReference>
<sequence>MKSMLWLSAALAAVQIASAASCSKAYTVVSGDYCDKIGTQFGITFAQLRNWNPSINSACTNLSIGQVLCVAESTSTSSTSTFTSSQPTPSGTPGCTFYTIKPGDSCGYIKGKFGITIQEIYEYNPTFYNCNKISSYVGKQICVTKPANKYAFGYPVFQGGQTLVSEKTVVIKDAKDFCSFMPPAPGDLVAPTEQQALVQCTSSSVAPGAKTFPSGYIKTANFYNNTVANYVQITGTIDITKWNMSSSDQGGQYDFTGSPKLAECAGYNSFVSLIEPNVPDFCIRCCQSPGDCPTGISTYGCAVIVPGTY</sequence>
<dbReference type="AlphaFoldDB" id="A0A261XXX8"/>
<organism evidence="5 6">
    <name type="scientific">Bifiguratus adelaidae</name>
    <dbReference type="NCBI Taxonomy" id="1938954"/>
    <lineage>
        <taxon>Eukaryota</taxon>
        <taxon>Fungi</taxon>
        <taxon>Fungi incertae sedis</taxon>
        <taxon>Mucoromycota</taxon>
        <taxon>Mucoromycotina</taxon>
        <taxon>Endogonomycetes</taxon>
        <taxon>Endogonales</taxon>
        <taxon>Endogonales incertae sedis</taxon>
        <taxon>Bifiguratus</taxon>
    </lineage>
</organism>
<accession>A0A261XXX8</accession>
<dbReference type="OrthoDB" id="3044029at2759"/>
<dbReference type="Gene3D" id="3.10.350.10">
    <property type="entry name" value="LysM domain"/>
    <property type="match status" value="2"/>
</dbReference>
<keyword evidence="3" id="KW-0732">Signal</keyword>
<keyword evidence="2" id="KW-0843">Virulence</keyword>
<name>A0A261XXX8_9FUNG</name>
<dbReference type="SUPFAM" id="SSF54106">
    <property type="entry name" value="LysM domain"/>
    <property type="match status" value="2"/>
</dbReference>
<dbReference type="Pfam" id="PF01476">
    <property type="entry name" value="LysM"/>
    <property type="match status" value="2"/>
</dbReference>
<feature type="domain" description="LysM" evidence="4">
    <location>
        <begin position="24"/>
        <end position="70"/>
    </location>
</feature>
<evidence type="ECO:0000256" key="1">
    <source>
        <dbReference type="ARBA" id="ARBA00022669"/>
    </source>
</evidence>
<dbReference type="EMBL" id="MVBO01000096">
    <property type="protein sequence ID" value="OZJ03226.1"/>
    <property type="molecule type" value="Genomic_DNA"/>
</dbReference>
<feature type="chain" id="PRO_5012514905" description="LysM domain-containing protein" evidence="3">
    <location>
        <begin position="20"/>
        <end position="309"/>
    </location>
</feature>
<proteinExistence type="predicted"/>
<dbReference type="InterPro" id="IPR036779">
    <property type="entry name" value="LysM_dom_sf"/>
</dbReference>
<keyword evidence="1" id="KW-0147">Chitin-binding</keyword>
<feature type="domain" description="LysM" evidence="4">
    <location>
        <begin position="96"/>
        <end position="143"/>
    </location>
</feature>
<protein>
    <recommendedName>
        <fullName evidence="4">LysM domain-containing protein</fullName>
    </recommendedName>
</protein>
<evidence type="ECO:0000256" key="2">
    <source>
        <dbReference type="ARBA" id="ARBA00023026"/>
    </source>
</evidence>
<dbReference type="GO" id="GO:0008061">
    <property type="term" value="F:chitin binding"/>
    <property type="evidence" value="ECO:0007669"/>
    <property type="project" value="UniProtKB-KW"/>
</dbReference>
<dbReference type="PROSITE" id="PS51782">
    <property type="entry name" value="LYSM"/>
    <property type="match status" value="2"/>
</dbReference>
<evidence type="ECO:0000256" key="3">
    <source>
        <dbReference type="SAM" id="SignalP"/>
    </source>
</evidence>
<dbReference type="SMART" id="SM00257">
    <property type="entry name" value="LysM"/>
    <property type="match status" value="2"/>
</dbReference>
<evidence type="ECO:0000313" key="5">
    <source>
        <dbReference type="EMBL" id="OZJ03226.1"/>
    </source>
</evidence>
<gene>
    <name evidence="5" type="ORF">BZG36_03445</name>
</gene>
<keyword evidence="6" id="KW-1185">Reference proteome</keyword>
<comment type="caution">
    <text evidence="5">The sequence shown here is derived from an EMBL/GenBank/DDBJ whole genome shotgun (WGS) entry which is preliminary data.</text>
</comment>
<reference evidence="5 6" key="1">
    <citation type="journal article" date="2017" name="Mycologia">
        <title>Bifiguratus adelaidae, gen. et sp. nov., a new member of Mucoromycotina in endophytic and soil-dwelling habitats.</title>
        <authorList>
            <person name="Torres-Cruz T.J."/>
            <person name="Billingsley Tobias T.L."/>
            <person name="Almatruk M."/>
            <person name="Hesse C."/>
            <person name="Kuske C.R."/>
            <person name="Desiro A."/>
            <person name="Benucci G.M."/>
            <person name="Bonito G."/>
            <person name="Stajich J.E."/>
            <person name="Dunlap C."/>
            <person name="Arnold A.E."/>
            <person name="Porras-Alfaro A."/>
        </authorList>
    </citation>
    <scope>NUCLEOTIDE SEQUENCE [LARGE SCALE GENOMIC DNA]</scope>
    <source>
        <strain evidence="5 6">AZ0501</strain>
    </source>
</reference>
<feature type="signal peptide" evidence="3">
    <location>
        <begin position="1"/>
        <end position="19"/>
    </location>
</feature>
<evidence type="ECO:0000259" key="4">
    <source>
        <dbReference type="PROSITE" id="PS51782"/>
    </source>
</evidence>
<dbReference type="Proteomes" id="UP000242875">
    <property type="component" value="Unassembled WGS sequence"/>
</dbReference>
<evidence type="ECO:0000313" key="6">
    <source>
        <dbReference type="Proteomes" id="UP000242875"/>
    </source>
</evidence>
<dbReference type="PROSITE" id="PS51257">
    <property type="entry name" value="PROKAR_LIPOPROTEIN"/>
    <property type="match status" value="1"/>
</dbReference>
<dbReference type="InterPro" id="IPR052210">
    <property type="entry name" value="LysM1-like"/>
</dbReference>
<dbReference type="InterPro" id="IPR018392">
    <property type="entry name" value="LysM"/>
</dbReference>
<dbReference type="CDD" id="cd00118">
    <property type="entry name" value="LysM"/>
    <property type="match status" value="2"/>
</dbReference>